<sequence>MYLKGEVQQIRDWLKNQSTLSEAQKKDSSPVKAPEVSTRSKQGKEIPKEKSEGKAKGKAQVEKALPSELQNSKEGKDSHGQFSQYSKSFDGIQKQGGGKN</sequence>
<evidence type="ECO:0000256" key="1">
    <source>
        <dbReference type="SAM" id="MobiDB-lite"/>
    </source>
</evidence>
<protein>
    <submittedName>
        <fullName evidence="2">Uncharacterized protein</fullName>
    </submittedName>
</protein>
<proteinExistence type="predicted"/>
<feature type="region of interest" description="Disordered" evidence="1">
    <location>
        <begin position="15"/>
        <end position="100"/>
    </location>
</feature>
<gene>
    <name evidence="2" type="ORF">O181_040343</name>
</gene>
<dbReference type="EMBL" id="AVOT02015918">
    <property type="protein sequence ID" value="MBW0500628.1"/>
    <property type="molecule type" value="Genomic_DNA"/>
</dbReference>
<dbReference type="Proteomes" id="UP000765509">
    <property type="component" value="Unassembled WGS sequence"/>
</dbReference>
<comment type="caution">
    <text evidence="2">The sequence shown here is derived from an EMBL/GenBank/DDBJ whole genome shotgun (WGS) entry which is preliminary data.</text>
</comment>
<organism evidence="2 3">
    <name type="scientific">Austropuccinia psidii MF-1</name>
    <dbReference type="NCBI Taxonomy" id="1389203"/>
    <lineage>
        <taxon>Eukaryota</taxon>
        <taxon>Fungi</taxon>
        <taxon>Dikarya</taxon>
        <taxon>Basidiomycota</taxon>
        <taxon>Pucciniomycotina</taxon>
        <taxon>Pucciniomycetes</taxon>
        <taxon>Pucciniales</taxon>
        <taxon>Sphaerophragmiaceae</taxon>
        <taxon>Austropuccinia</taxon>
    </lineage>
</organism>
<feature type="compositionally biased region" description="Basic and acidic residues" evidence="1">
    <location>
        <begin position="42"/>
        <end position="61"/>
    </location>
</feature>
<evidence type="ECO:0000313" key="2">
    <source>
        <dbReference type="EMBL" id="MBW0500628.1"/>
    </source>
</evidence>
<accession>A0A9Q3DF62</accession>
<name>A0A9Q3DF62_9BASI</name>
<reference evidence="2" key="1">
    <citation type="submission" date="2021-03" db="EMBL/GenBank/DDBJ databases">
        <title>Draft genome sequence of rust myrtle Austropuccinia psidii MF-1, a brazilian biotype.</title>
        <authorList>
            <person name="Quecine M.C."/>
            <person name="Pachon D.M.R."/>
            <person name="Bonatelli M.L."/>
            <person name="Correr F.H."/>
            <person name="Franceschini L.M."/>
            <person name="Leite T.F."/>
            <person name="Margarido G.R.A."/>
            <person name="Almeida C.A."/>
            <person name="Ferrarezi J.A."/>
            <person name="Labate C.A."/>
        </authorList>
    </citation>
    <scope>NUCLEOTIDE SEQUENCE</scope>
    <source>
        <strain evidence="2">MF-1</strain>
    </source>
</reference>
<dbReference type="AlphaFoldDB" id="A0A9Q3DF62"/>
<evidence type="ECO:0000313" key="3">
    <source>
        <dbReference type="Proteomes" id="UP000765509"/>
    </source>
</evidence>
<keyword evidence="3" id="KW-1185">Reference proteome</keyword>